<organism evidence="5 6">
    <name type="scientific">Candidatus Defluviibacterium haderslevense</name>
    <dbReference type="NCBI Taxonomy" id="2981993"/>
    <lineage>
        <taxon>Bacteria</taxon>
        <taxon>Pseudomonadati</taxon>
        <taxon>Bacteroidota</taxon>
        <taxon>Saprospiria</taxon>
        <taxon>Saprospirales</taxon>
        <taxon>Saprospiraceae</taxon>
        <taxon>Candidatus Defluviibacterium</taxon>
    </lineage>
</organism>
<dbReference type="PROSITE" id="PS50893">
    <property type="entry name" value="ABC_TRANSPORTER_2"/>
    <property type="match status" value="1"/>
</dbReference>
<dbReference type="GO" id="GO:0005524">
    <property type="term" value="F:ATP binding"/>
    <property type="evidence" value="ECO:0007669"/>
    <property type="project" value="UniProtKB-KW"/>
</dbReference>
<proteinExistence type="predicted"/>
<protein>
    <submittedName>
        <fullName evidence="5">ABC transporter ATP-binding protein</fullName>
    </submittedName>
</protein>
<dbReference type="InterPro" id="IPR003439">
    <property type="entry name" value="ABC_transporter-like_ATP-bd"/>
</dbReference>
<dbReference type="InterPro" id="IPR017871">
    <property type="entry name" value="ABC_transporter-like_CS"/>
</dbReference>
<dbReference type="PANTHER" id="PTHR42788:SF13">
    <property type="entry name" value="ALIPHATIC SULFONATES IMPORT ATP-BINDING PROTEIN SSUB"/>
    <property type="match status" value="1"/>
</dbReference>
<dbReference type="SMART" id="SM00382">
    <property type="entry name" value="AAA"/>
    <property type="match status" value="1"/>
</dbReference>
<evidence type="ECO:0000313" key="5">
    <source>
        <dbReference type="EMBL" id="MBK9719869.1"/>
    </source>
</evidence>
<dbReference type="Gene3D" id="3.40.50.300">
    <property type="entry name" value="P-loop containing nucleotide triphosphate hydrolases"/>
    <property type="match status" value="1"/>
</dbReference>
<dbReference type="GO" id="GO:0016887">
    <property type="term" value="F:ATP hydrolysis activity"/>
    <property type="evidence" value="ECO:0007669"/>
    <property type="project" value="InterPro"/>
</dbReference>
<name>A0A9D7SEX9_9BACT</name>
<sequence length="270" mass="30747">MSLFSKSDLPKIIELRNINQTYDGGKTMTIKDFNLVIVDKPAQGQFISLLGMSGCGKSTILRYIAGLQQPTSGEVFVHEKLRTDQDHVGMVFQQYSSFPWMTVIDNVAIGLQYKGLSEKIRNEKAMEMIELVGLAGHEKKFAQYPNLSGGQLQRIAIARSLLTNPEILLMDEPFGALDIKTRLQMQELLLALWNKFHSTIVFVTHDINEAVYLSDEIYILKSQPSNIAHKMVVDLPLIRNRELKRSDKYISLVQELEDRMLHISETKLSY</sequence>
<reference evidence="5 6" key="1">
    <citation type="submission" date="2020-10" db="EMBL/GenBank/DDBJ databases">
        <title>Connecting structure to function with the recovery of over 1000 high-quality activated sludge metagenome-assembled genomes encoding full-length rRNA genes using long-read sequencing.</title>
        <authorList>
            <person name="Singleton C.M."/>
            <person name="Petriglieri F."/>
            <person name="Kristensen J.M."/>
            <person name="Kirkegaard R.H."/>
            <person name="Michaelsen T.Y."/>
            <person name="Andersen M.H."/>
            <person name="Karst S.M."/>
            <person name="Dueholm M.S."/>
            <person name="Nielsen P.H."/>
            <person name="Albertsen M."/>
        </authorList>
    </citation>
    <scope>NUCLEOTIDE SEQUENCE [LARGE SCALE GENOMIC DNA]</scope>
    <source>
        <strain evidence="5">Ribe_18-Q3-R11-54_BAT3C.373</strain>
    </source>
</reference>
<dbReference type="SUPFAM" id="SSF52540">
    <property type="entry name" value="P-loop containing nucleoside triphosphate hydrolases"/>
    <property type="match status" value="1"/>
</dbReference>
<dbReference type="InterPro" id="IPR003593">
    <property type="entry name" value="AAA+_ATPase"/>
</dbReference>
<keyword evidence="1" id="KW-0813">Transport</keyword>
<dbReference type="Pfam" id="PF00005">
    <property type="entry name" value="ABC_tran"/>
    <property type="match status" value="1"/>
</dbReference>
<evidence type="ECO:0000256" key="3">
    <source>
        <dbReference type="ARBA" id="ARBA00022840"/>
    </source>
</evidence>
<dbReference type="PANTHER" id="PTHR42788">
    <property type="entry name" value="TAURINE IMPORT ATP-BINDING PROTEIN-RELATED"/>
    <property type="match status" value="1"/>
</dbReference>
<dbReference type="InterPro" id="IPR027417">
    <property type="entry name" value="P-loop_NTPase"/>
</dbReference>
<dbReference type="Proteomes" id="UP000808349">
    <property type="component" value="Unassembled WGS sequence"/>
</dbReference>
<accession>A0A9D7SEX9</accession>
<gene>
    <name evidence="5" type="ORF">IPO85_20600</name>
</gene>
<dbReference type="CDD" id="cd03293">
    <property type="entry name" value="ABC_NrtD_SsuB_transporters"/>
    <property type="match status" value="1"/>
</dbReference>
<evidence type="ECO:0000256" key="2">
    <source>
        <dbReference type="ARBA" id="ARBA00022741"/>
    </source>
</evidence>
<evidence type="ECO:0000313" key="6">
    <source>
        <dbReference type="Proteomes" id="UP000808349"/>
    </source>
</evidence>
<keyword evidence="2" id="KW-0547">Nucleotide-binding</keyword>
<dbReference type="EMBL" id="JADKFW010000021">
    <property type="protein sequence ID" value="MBK9719869.1"/>
    <property type="molecule type" value="Genomic_DNA"/>
</dbReference>
<dbReference type="PROSITE" id="PS00211">
    <property type="entry name" value="ABC_TRANSPORTER_1"/>
    <property type="match status" value="1"/>
</dbReference>
<feature type="domain" description="ABC transporter" evidence="4">
    <location>
        <begin position="13"/>
        <end position="247"/>
    </location>
</feature>
<evidence type="ECO:0000256" key="1">
    <source>
        <dbReference type="ARBA" id="ARBA00022448"/>
    </source>
</evidence>
<dbReference type="AlphaFoldDB" id="A0A9D7SEX9"/>
<dbReference type="InterPro" id="IPR050166">
    <property type="entry name" value="ABC_transporter_ATP-bind"/>
</dbReference>
<keyword evidence="3 5" id="KW-0067">ATP-binding</keyword>
<evidence type="ECO:0000259" key="4">
    <source>
        <dbReference type="PROSITE" id="PS50893"/>
    </source>
</evidence>
<comment type="caution">
    <text evidence="5">The sequence shown here is derived from an EMBL/GenBank/DDBJ whole genome shotgun (WGS) entry which is preliminary data.</text>
</comment>